<evidence type="ECO:0000313" key="1">
    <source>
        <dbReference type="EMBL" id="VEN53442.1"/>
    </source>
</evidence>
<protein>
    <submittedName>
        <fullName evidence="1">Uncharacterized protein</fullName>
    </submittedName>
</protein>
<proteinExistence type="predicted"/>
<dbReference type="AlphaFoldDB" id="A0A653CZU4"/>
<sequence>MLEIRRCHFGNYSLIFLRTYSGYFTKYWILDRFTMQSRPISLK</sequence>
<reference evidence="1 2" key="1">
    <citation type="submission" date="2019-01" db="EMBL/GenBank/DDBJ databases">
        <authorList>
            <person name="Sayadi A."/>
        </authorList>
    </citation>
    <scope>NUCLEOTIDE SEQUENCE [LARGE SCALE GENOMIC DNA]</scope>
</reference>
<evidence type="ECO:0000313" key="2">
    <source>
        <dbReference type="Proteomes" id="UP000410492"/>
    </source>
</evidence>
<dbReference type="EMBL" id="CAACVG010009508">
    <property type="protein sequence ID" value="VEN53442.1"/>
    <property type="molecule type" value="Genomic_DNA"/>
</dbReference>
<keyword evidence="2" id="KW-1185">Reference proteome</keyword>
<gene>
    <name evidence="1" type="ORF">CALMAC_LOCUS13239</name>
</gene>
<name>A0A653CZU4_CALMS</name>
<organism evidence="1 2">
    <name type="scientific">Callosobruchus maculatus</name>
    <name type="common">Southern cowpea weevil</name>
    <name type="synonym">Pulse bruchid</name>
    <dbReference type="NCBI Taxonomy" id="64391"/>
    <lineage>
        <taxon>Eukaryota</taxon>
        <taxon>Metazoa</taxon>
        <taxon>Ecdysozoa</taxon>
        <taxon>Arthropoda</taxon>
        <taxon>Hexapoda</taxon>
        <taxon>Insecta</taxon>
        <taxon>Pterygota</taxon>
        <taxon>Neoptera</taxon>
        <taxon>Endopterygota</taxon>
        <taxon>Coleoptera</taxon>
        <taxon>Polyphaga</taxon>
        <taxon>Cucujiformia</taxon>
        <taxon>Chrysomeloidea</taxon>
        <taxon>Chrysomelidae</taxon>
        <taxon>Bruchinae</taxon>
        <taxon>Bruchini</taxon>
        <taxon>Callosobruchus</taxon>
    </lineage>
</organism>
<accession>A0A653CZU4</accession>
<dbReference type="Proteomes" id="UP000410492">
    <property type="component" value="Unassembled WGS sequence"/>
</dbReference>